<accession>A0A1G7T739</accession>
<name>A0A1G7T739_9EURY</name>
<gene>
    <name evidence="2" type="ORF">SAMN05216218_12319</name>
</gene>
<sequence length="52" mass="5693">MCHGFDAYDRSSEADEELEEPEETADKPSFAADEPAEDVNILTDGGDEEDAE</sequence>
<dbReference type="EMBL" id="FNBK01000023">
    <property type="protein sequence ID" value="SDG30834.1"/>
    <property type="molecule type" value="Genomic_DNA"/>
</dbReference>
<feature type="compositionally biased region" description="Acidic residues" evidence="1">
    <location>
        <begin position="14"/>
        <end position="23"/>
    </location>
</feature>
<organism evidence="2 3">
    <name type="scientific">Halorientalis regularis</name>
    <dbReference type="NCBI Taxonomy" id="660518"/>
    <lineage>
        <taxon>Archaea</taxon>
        <taxon>Methanobacteriati</taxon>
        <taxon>Methanobacteriota</taxon>
        <taxon>Stenosarchaea group</taxon>
        <taxon>Halobacteria</taxon>
        <taxon>Halobacteriales</taxon>
        <taxon>Haloarculaceae</taxon>
        <taxon>Halorientalis</taxon>
    </lineage>
</organism>
<feature type="compositionally biased region" description="Basic and acidic residues" evidence="1">
    <location>
        <begin position="1"/>
        <end position="13"/>
    </location>
</feature>
<dbReference type="AlphaFoldDB" id="A0A1G7T739"/>
<protein>
    <submittedName>
        <fullName evidence="2">Uncharacterized protein</fullName>
    </submittedName>
</protein>
<evidence type="ECO:0000313" key="2">
    <source>
        <dbReference type="EMBL" id="SDG30834.1"/>
    </source>
</evidence>
<proteinExistence type="predicted"/>
<dbReference type="Proteomes" id="UP000199076">
    <property type="component" value="Unassembled WGS sequence"/>
</dbReference>
<dbReference type="RefSeq" id="WP_175452952.1">
    <property type="nucleotide sequence ID" value="NZ_FNBK01000023.1"/>
</dbReference>
<evidence type="ECO:0000313" key="3">
    <source>
        <dbReference type="Proteomes" id="UP000199076"/>
    </source>
</evidence>
<evidence type="ECO:0000256" key="1">
    <source>
        <dbReference type="SAM" id="MobiDB-lite"/>
    </source>
</evidence>
<reference evidence="3" key="1">
    <citation type="submission" date="2016-10" db="EMBL/GenBank/DDBJ databases">
        <authorList>
            <person name="Varghese N."/>
            <person name="Submissions S."/>
        </authorList>
    </citation>
    <scope>NUCLEOTIDE SEQUENCE [LARGE SCALE GENOMIC DNA]</scope>
    <source>
        <strain evidence="3">IBRC-M 10760</strain>
    </source>
</reference>
<feature type="region of interest" description="Disordered" evidence="1">
    <location>
        <begin position="1"/>
        <end position="52"/>
    </location>
</feature>
<keyword evidence="3" id="KW-1185">Reference proteome</keyword>